<evidence type="ECO:0000256" key="1">
    <source>
        <dbReference type="ARBA" id="ARBA00022490"/>
    </source>
</evidence>
<dbReference type="SUPFAM" id="SSF117130">
    <property type="entry name" value="CsrA-like"/>
    <property type="match status" value="1"/>
</dbReference>
<dbReference type="Proteomes" id="UP000019591">
    <property type="component" value="Chromosome"/>
</dbReference>
<evidence type="ECO:0000256" key="2">
    <source>
        <dbReference type="ARBA" id="ARBA00022491"/>
    </source>
</evidence>
<evidence type="ECO:0000256" key="6">
    <source>
        <dbReference type="HAMAP-Rule" id="MF_00167"/>
    </source>
</evidence>
<keyword evidence="8" id="KW-1185">Reference proteome</keyword>
<dbReference type="Pfam" id="PF02599">
    <property type="entry name" value="CsrA"/>
    <property type="match status" value="1"/>
</dbReference>
<sequence>MLVLTRKKGESLLIGEGVEITIVDISEGKVRIAIDAPKEVQIIRSEVKKGVEDENKSATRGAAIDQLKKLKKTSKK</sequence>
<organism evidence="7 8">
    <name type="scientific">Peptoclostridium acidaminophilum DSM 3953</name>
    <dbReference type="NCBI Taxonomy" id="1286171"/>
    <lineage>
        <taxon>Bacteria</taxon>
        <taxon>Bacillati</taxon>
        <taxon>Bacillota</taxon>
        <taxon>Clostridia</taxon>
        <taxon>Peptostreptococcales</taxon>
        <taxon>Peptoclostridiaceae</taxon>
        <taxon>Peptoclostridium</taxon>
    </lineage>
</organism>
<keyword evidence="5 6" id="KW-0694">RNA-binding</keyword>
<dbReference type="HAMAP" id="MF_00167">
    <property type="entry name" value="CsrA"/>
    <property type="match status" value="1"/>
</dbReference>
<evidence type="ECO:0000256" key="5">
    <source>
        <dbReference type="ARBA" id="ARBA00022884"/>
    </source>
</evidence>
<dbReference type="GO" id="GO:0005829">
    <property type="term" value="C:cytosol"/>
    <property type="evidence" value="ECO:0007669"/>
    <property type="project" value="TreeGrafter"/>
</dbReference>
<evidence type="ECO:0000256" key="4">
    <source>
        <dbReference type="ARBA" id="ARBA00022845"/>
    </source>
</evidence>
<dbReference type="Gene3D" id="2.60.40.4380">
    <property type="entry name" value="Translational regulator CsrA"/>
    <property type="match status" value="1"/>
</dbReference>
<keyword evidence="2 6" id="KW-0678">Repressor</keyword>
<comment type="function">
    <text evidence="6">A translational regulator that binds mRNA to regulate translation initiation and/or mRNA stability. Usually binds in the 5'-UTR at or near the Shine-Dalgarno sequence preventing ribosome-binding, thus repressing translation. Its main target seems to be the major flagellin gene, while its function is anatagonized by FliW.</text>
</comment>
<dbReference type="GO" id="GO:0044781">
    <property type="term" value="P:bacterial-type flagellum organization"/>
    <property type="evidence" value="ECO:0007669"/>
    <property type="project" value="UniProtKB-KW"/>
</dbReference>
<dbReference type="KEGG" id="eac:EAL2_c03190"/>
<dbReference type="GO" id="GO:1902208">
    <property type="term" value="P:regulation of bacterial-type flagellum assembly"/>
    <property type="evidence" value="ECO:0007669"/>
    <property type="project" value="UniProtKB-UniRule"/>
</dbReference>
<keyword evidence="3 6" id="KW-1005">Bacterial flagellum biogenesis</keyword>
<dbReference type="RefSeq" id="WP_025434664.1">
    <property type="nucleotide sequence ID" value="NZ_CP007452.1"/>
</dbReference>
<dbReference type="STRING" id="1286171.EAL2_c03190"/>
<accession>W8THI7</accession>
<dbReference type="NCBIfam" id="NF002469">
    <property type="entry name" value="PRK01712.1"/>
    <property type="match status" value="1"/>
</dbReference>
<comment type="subcellular location">
    <subcellularLocation>
        <location evidence="6">Cytoplasm</location>
    </subcellularLocation>
</comment>
<reference evidence="7 8" key="1">
    <citation type="journal article" date="2014" name="Genome Announc.">
        <title>Complete Genome Sequence of Amino Acid-Utilizing Eubacterium acidaminophilum al-2 (DSM 3953).</title>
        <authorList>
            <person name="Poehlein A."/>
            <person name="Andreesen J.R."/>
            <person name="Daniel R."/>
        </authorList>
    </citation>
    <scope>NUCLEOTIDE SEQUENCE [LARGE SCALE GENOMIC DNA]</scope>
    <source>
        <strain evidence="7 8">DSM 3953</strain>
    </source>
</reference>
<dbReference type="PATRIC" id="fig|1286171.3.peg.259"/>
<dbReference type="OrthoDB" id="9809061at2"/>
<dbReference type="GO" id="GO:0045947">
    <property type="term" value="P:negative regulation of translational initiation"/>
    <property type="evidence" value="ECO:0007669"/>
    <property type="project" value="UniProtKB-UniRule"/>
</dbReference>
<dbReference type="NCBIfam" id="TIGR00202">
    <property type="entry name" value="csrA"/>
    <property type="match status" value="1"/>
</dbReference>
<dbReference type="EMBL" id="CP007452">
    <property type="protein sequence ID" value="AHM55622.1"/>
    <property type="molecule type" value="Genomic_DNA"/>
</dbReference>
<gene>
    <name evidence="6" type="primary">csrA</name>
    <name evidence="7" type="ORF">EAL2_c03190</name>
</gene>
<name>W8THI7_PEPAC</name>
<dbReference type="PANTHER" id="PTHR34984:SF1">
    <property type="entry name" value="CARBON STORAGE REGULATOR"/>
    <property type="match status" value="1"/>
</dbReference>
<evidence type="ECO:0000256" key="3">
    <source>
        <dbReference type="ARBA" id="ARBA00022795"/>
    </source>
</evidence>
<proteinExistence type="inferred from homology"/>
<dbReference type="GO" id="GO:0006402">
    <property type="term" value="P:mRNA catabolic process"/>
    <property type="evidence" value="ECO:0007669"/>
    <property type="project" value="InterPro"/>
</dbReference>
<dbReference type="InterPro" id="IPR036107">
    <property type="entry name" value="CsrA_sf"/>
</dbReference>
<dbReference type="GO" id="GO:0048027">
    <property type="term" value="F:mRNA 5'-UTR binding"/>
    <property type="evidence" value="ECO:0007669"/>
    <property type="project" value="UniProtKB-UniRule"/>
</dbReference>
<dbReference type="GO" id="GO:0006109">
    <property type="term" value="P:regulation of carbohydrate metabolic process"/>
    <property type="evidence" value="ECO:0007669"/>
    <property type="project" value="InterPro"/>
</dbReference>
<dbReference type="HOGENOM" id="CLU_164837_0_0_9"/>
<keyword evidence="1 6" id="KW-0963">Cytoplasm</keyword>
<protein>
    <recommendedName>
        <fullName evidence="6">Translational regulator CsrA</fullName>
    </recommendedName>
</protein>
<dbReference type="FunFam" id="2.60.40.4380:FF:000002">
    <property type="entry name" value="Translational regulator CsrA"/>
    <property type="match status" value="1"/>
</dbReference>
<comment type="similarity">
    <text evidence="6">Belongs to the CsrA/RsmA family.</text>
</comment>
<comment type="subunit">
    <text evidence="6">Homodimer; the beta-strands of each monomer intercalate to form a hydrophobic core, while the alpha-helices form wings that extend away from the core.</text>
</comment>
<dbReference type="PANTHER" id="PTHR34984">
    <property type="entry name" value="CARBON STORAGE REGULATOR"/>
    <property type="match status" value="1"/>
</dbReference>
<dbReference type="AlphaFoldDB" id="W8THI7"/>
<dbReference type="eggNOG" id="COG1551">
    <property type="taxonomic scope" value="Bacteria"/>
</dbReference>
<keyword evidence="4 6" id="KW-0810">Translation regulation</keyword>
<dbReference type="InterPro" id="IPR003751">
    <property type="entry name" value="CsrA"/>
</dbReference>
<evidence type="ECO:0000313" key="8">
    <source>
        <dbReference type="Proteomes" id="UP000019591"/>
    </source>
</evidence>
<evidence type="ECO:0000313" key="7">
    <source>
        <dbReference type="EMBL" id="AHM55622.1"/>
    </source>
</evidence>